<keyword evidence="6" id="KW-0862">Zinc</keyword>
<dbReference type="GO" id="GO:0045087">
    <property type="term" value="P:innate immune response"/>
    <property type="evidence" value="ECO:0000318"/>
    <property type="project" value="GO_Central"/>
</dbReference>
<evidence type="ECO:0000259" key="10">
    <source>
        <dbReference type="PROSITE" id="PS50188"/>
    </source>
</evidence>
<keyword evidence="8" id="KW-0175">Coiled coil</keyword>
<keyword evidence="3" id="KW-0963">Cytoplasm</keyword>
<keyword evidence="4" id="KW-0479">Metal-binding</keyword>
<dbReference type="Gene3D" id="2.60.120.920">
    <property type="match status" value="1"/>
</dbReference>
<evidence type="ECO:0000256" key="1">
    <source>
        <dbReference type="ARBA" id="ARBA00004496"/>
    </source>
</evidence>
<reference evidence="11 12" key="1">
    <citation type="journal article" date="2008" name="Nature">
        <title>Genome analysis of the platypus reveals unique signatures of evolution.</title>
        <authorList>
            <person name="Warren W.C."/>
            <person name="Hillier L.W."/>
            <person name="Marshall Graves J.A."/>
            <person name="Birney E."/>
            <person name="Ponting C.P."/>
            <person name="Grutzner F."/>
            <person name="Belov K."/>
            <person name="Miller W."/>
            <person name="Clarke L."/>
            <person name="Chinwalla A.T."/>
            <person name="Yang S.P."/>
            <person name="Heger A."/>
            <person name="Locke D.P."/>
            <person name="Miethke P."/>
            <person name="Waters P.D."/>
            <person name="Veyrunes F."/>
            <person name="Fulton L."/>
            <person name="Fulton B."/>
            <person name="Graves T."/>
            <person name="Wallis J."/>
            <person name="Puente X.S."/>
            <person name="Lopez-Otin C."/>
            <person name="Ordonez G.R."/>
            <person name="Eichler E.E."/>
            <person name="Chen L."/>
            <person name="Cheng Z."/>
            <person name="Deakin J.E."/>
            <person name="Alsop A."/>
            <person name="Thompson K."/>
            <person name="Kirby P."/>
            <person name="Papenfuss A.T."/>
            <person name="Wakefield M.J."/>
            <person name="Olender T."/>
            <person name="Lancet D."/>
            <person name="Huttley G.A."/>
            <person name="Smit A.F."/>
            <person name="Pask A."/>
            <person name="Temple-Smith P."/>
            <person name="Batzer M.A."/>
            <person name="Walker J.A."/>
            <person name="Konkel M.K."/>
            <person name="Harris R.S."/>
            <person name="Whittington C.M."/>
            <person name="Wong E.S."/>
            <person name="Gemmell N.J."/>
            <person name="Buschiazzo E."/>
            <person name="Vargas Jentzsch I.M."/>
            <person name="Merkel A."/>
            <person name="Schmitz J."/>
            <person name="Zemann A."/>
            <person name="Churakov G."/>
            <person name="Kriegs J.O."/>
            <person name="Brosius J."/>
            <person name="Murchison E.P."/>
            <person name="Sachidanandam R."/>
            <person name="Smith C."/>
            <person name="Hannon G.J."/>
            <person name="Tsend-Ayush E."/>
            <person name="McMillan D."/>
            <person name="Attenborough R."/>
            <person name="Rens W."/>
            <person name="Ferguson-Smith M."/>
            <person name="Lefevre C.M."/>
            <person name="Sharp J.A."/>
            <person name="Nicholas K.R."/>
            <person name="Ray D.A."/>
            <person name="Kube M."/>
            <person name="Reinhardt R."/>
            <person name="Pringle T.H."/>
            <person name="Taylor J."/>
            <person name="Jones R.C."/>
            <person name="Nixon B."/>
            <person name="Dacheux J.L."/>
            <person name="Niwa H."/>
            <person name="Sekita Y."/>
            <person name="Huang X."/>
            <person name="Stark A."/>
            <person name="Kheradpour P."/>
            <person name="Kellis M."/>
            <person name="Flicek P."/>
            <person name="Chen Y."/>
            <person name="Webber C."/>
            <person name="Hardison R."/>
            <person name="Nelson J."/>
            <person name="Hallsworth-Pepin K."/>
            <person name="Delehaunty K."/>
            <person name="Markovic C."/>
            <person name="Minx P."/>
            <person name="Feng Y."/>
            <person name="Kremitzki C."/>
            <person name="Mitreva M."/>
            <person name="Glasscock J."/>
            <person name="Wylie T."/>
            <person name="Wohldmann P."/>
            <person name="Thiru P."/>
            <person name="Nhan M.N."/>
            <person name="Pohl C.S."/>
            <person name="Smith S.M."/>
            <person name="Hou S."/>
            <person name="Nefedov M."/>
            <person name="de Jong P.J."/>
            <person name="Renfree M.B."/>
            <person name="Mardis E.R."/>
            <person name="Wilson R.K."/>
        </authorList>
    </citation>
    <scope>NUCLEOTIDE SEQUENCE [LARGE SCALE GENOMIC DNA]</scope>
    <source>
        <strain evidence="11 12">Glennie</strain>
    </source>
</reference>
<dbReference type="Pfam" id="PF00622">
    <property type="entry name" value="SPRY"/>
    <property type="match status" value="1"/>
</dbReference>
<dbReference type="Gene3D" id="3.30.40.10">
    <property type="entry name" value="Zinc/RING finger domain, C3HC4 (zinc finger)"/>
    <property type="match status" value="1"/>
</dbReference>
<dbReference type="PRINTS" id="PR01407">
    <property type="entry name" value="BUTYPHLNCDUF"/>
</dbReference>
<dbReference type="InterPro" id="IPR017907">
    <property type="entry name" value="Znf_RING_CS"/>
</dbReference>
<dbReference type="InterPro" id="IPR001841">
    <property type="entry name" value="Znf_RING"/>
</dbReference>
<keyword evidence="12" id="KW-1185">Reference proteome</keyword>
<dbReference type="InterPro" id="IPR050143">
    <property type="entry name" value="TRIM/RBCC"/>
</dbReference>
<organism evidence="11 12">
    <name type="scientific">Ornithorhynchus anatinus</name>
    <name type="common">Duckbill platypus</name>
    <dbReference type="NCBI Taxonomy" id="9258"/>
    <lineage>
        <taxon>Eukaryota</taxon>
        <taxon>Metazoa</taxon>
        <taxon>Chordata</taxon>
        <taxon>Craniata</taxon>
        <taxon>Vertebrata</taxon>
        <taxon>Euteleostomi</taxon>
        <taxon>Mammalia</taxon>
        <taxon>Monotremata</taxon>
        <taxon>Ornithorhynchidae</taxon>
        <taxon>Ornithorhynchus</taxon>
    </lineage>
</organism>
<comment type="subcellular location">
    <subcellularLocation>
        <location evidence="1">Cytoplasm</location>
    </subcellularLocation>
</comment>
<evidence type="ECO:0000313" key="11">
    <source>
        <dbReference type="Ensembl" id="ENSOANP00000006897.2"/>
    </source>
</evidence>
<protein>
    <recommendedName>
        <fullName evidence="13">Zinc-binding protein A33-like</fullName>
    </recommendedName>
</protein>
<evidence type="ECO:0000256" key="6">
    <source>
        <dbReference type="ARBA" id="ARBA00022833"/>
    </source>
</evidence>
<dbReference type="FunFam" id="2.60.120.920:FF:000004">
    <property type="entry name" value="Butyrophilin subfamily 1 member A1"/>
    <property type="match status" value="1"/>
</dbReference>
<dbReference type="HOGENOM" id="CLU_013137_0_3_1"/>
<evidence type="ECO:0000256" key="8">
    <source>
        <dbReference type="SAM" id="Coils"/>
    </source>
</evidence>
<dbReference type="GO" id="GO:0005737">
    <property type="term" value="C:cytoplasm"/>
    <property type="evidence" value="ECO:0000318"/>
    <property type="project" value="GO_Central"/>
</dbReference>
<evidence type="ECO:0000256" key="3">
    <source>
        <dbReference type="ARBA" id="ARBA00022490"/>
    </source>
</evidence>
<evidence type="ECO:0008006" key="13">
    <source>
        <dbReference type="Google" id="ProtNLM"/>
    </source>
</evidence>
<dbReference type="SMART" id="SM00184">
    <property type="entry name" value="RING"/>
    <property type="match status" value="1"/>
</dbReference>
<gene>
    <name evidence="11" type="primary">LOC100092704</name>
</gene>
<dbReference type="InterPro" id="IPR018957">
    <property type="entry name" value="Znf_C3HC4_RING-type"/>
</dbReference>
<comment type="similarity">
    <text evidence="2">Belongs to the TRIM/RBCC family.</text>
</comment>
<dbReference type="PROSITE" id="PS50188">
    <property type="entry name" value="B302_SPRY"/>
    <property type="match status" value="1"/>
</dbReference>
<dbReference type="SUPFAM" id="SSF57850">
    <property type="entry name" value="RING/U-box"/>
    <property type="match status" value="1"/>
</dbReference>
<dbReference type="InterPro" id="IPR013320">
    <property type="entry name" value="ConA-like_dom_sf"/>
</dbReference>
<reference evidence="11" key="3">
    <citation type="submission" date="2025-09" db="UniProtKB">
        <authorList>
            <consortium name="Ensembl"/>
        </authorList>
    </citation>
    <scope>IDENTIFICATION</scope>
    <source>
        <strain evidence="11">Glennie</strain>
    </source>
</reference>
<dbReference type="Bgee" id="ENSOANG00000004351">
    <property type="expression patterns" value="Expressed in fibroblast and 7 other cell types or tissues"/>
</dbReference>
<dbReference type="SUPFAM" id="SSF49899">
    <property type="entry name" value="Concanavalin A-like lectins/glucanases"/>
    <property type="match status" value="1"/>
</dbReference>
<sequence>MGAVGGPEEARGEGVNRRVGGPLCGLVSGPLPVEAGVVACPRATDRGMAGVREEASLREELTCAICCDLFTEPVMLECLHHFCKECIQRYWASCPRVTSCPQCRRELPSRAFRRDLLVSGVVEKVKKCSVEERKRESQKQLEEALQFHQREKENCLKMKHKAEQDLCQITKSSGELTSKVRAAFERLHRILEAQEKEVLLELSREEEEAVMRLQGHIRELERDVWELERKIQEMHQALKWPQEEVASSARPTLPRASQPPFSLQLQENKYQGPLQYIFWRQMLRSVHPAPAPLTLDPESAHPSLVLSRDLTAVTEGGWPRVGRGSPRQFRQCVNVLAAQSFGDGSHYWEVWVGGKTKWDLGVAADWVDRTARVQLCPEKGYWALRLRNRDEYWAATTPRVRLNPKSRPRKLGVFLDCEEKTVAFYDAEDMSHLFSFHGAVAPRLCPFFSTCFGDSNENSEPMRICHLAP</sequence>
<dbReference type="InterPro" id="IPR003877">
    <property type="entry name" value="SPRY_dom"/>
</dbReference>
<reference evidence="11" key="2">
    <citation type="submission" date="2025-08" db="UniProtKB">
        <authorList>
            <consortium name="Ensembl"/>
        </authorList>
    </citation>
    <scope>IDENTIFICATION</scope>
    <source>
        <strain evidence="11">Glennie</strain>
    </source>
</reference>
<dbReference type="PROSITE" id="PS00518">
    <property type="entry name" value="ZF_RING_1"/>
    <property type="match status" value="1"/>
</dbReference>
<feature type="coiled-coil region" evidence="8">
    <location>
        <begin position="131"/>
        <end position="237"/>
    </location>
</feature>
<dbReference type="Pfam" id="PF00097">
    <property type="entry name" value="zf-C3HC4"/>
    <property type="match status" value="1"/>
</dbReference>
<feature type="domain" description="B30.2/SPRY" evidence="10">
    <location>
        <begin position="273"/>
        <end position="469"/>
    </location>
</feature>
<feature type="domain" description="RING-type" evidence="9">
    <location>
        <begin position="63"/>
        <end position="104"/>
    </location>
</feature>
<dbReference type="InterPro" id="IPR003879">
    <property type="entry name" value="Butyrophylin_SPRY"/>
</dbReference>
<dbReference type="InterPro" id="IPR001870">
    <property type="entry name" value="B30.2/SPRY"/>
</dbReference>
<dbReference type="GeneTree" id="ENSGT00940000158537"/>
<dbReference type="PROSITE" id="PS50089">
    <property type="entry name" value="ZF_RING_2"/>
    <property type="match status" value="1"/>
</dbReference>
<dbReference type="InParanoid" id="F6S2Q6"/>
<dbReference type="CDD" id="cd12905">
    <property type="entry name" value="SPRY_PRY_A33L"/>
    <property type="match status" value="1"/>
</dbReference>
<dbReference type="SMART" id="SM00589">
    <property type="entry name" value="PRY"/>
    <property type="match status" value="1"/>
</dbReference>
<dbReference type="eggNOG" id="KOG2177">
    <property type="taxonomic scope" value="Eukaryota"/>
</dbReference>
<dbReference type="InterPro" id="IPR013083">
    <property type="entry name" value="Znf_RING/FYVE/PHD"/>
</dbReference>
<dbReference type="SMART" id="SM00449">
    <property type="entry name" value="SPRY"/>
    <property type="match status" value="1"/>
</dbReference>
<evidence type="ECO:0000259" key="9">
    <source>
        <dbReference type="PROSITE" id="PS50089"/>
    </source>
</evidence>
<name>F6S2Q6_ORNAN</name>
<evidence type="ECO:0000256" key="4">
    <source>
        <dbReference type="ARBA" id="ARBA00022723"/>
    </source>
</evidence>
<dbReference type="AlphaFoldDB" id="F6S2Q6"/>
<evidence type="ECO:0000256" key="2">
    <source>
        <dbReference type="ARBA" id="ARBA00008518"/>
    </source>
</evidence>
<dbReference type="Pfam" id="PF13765">
    <property type="entry name" value="PRY"/>
    <property type="match status" value="1"/>
</dbReference>
<dbReference type="Ensembl" id="ENSOANT00000006899.3">
    <property type="protein sequence ID" value="ENSOANP00000006897.2"/>
    <property type="gene ID" value="ENSOANG00000004351.4"/>
</dbReference>
<dbReference type="PANTHER" id="PTHR24103">
    <property type="entry name" value="E3 UBIQUITIN-PROTEIN LIGASE TRIM"/>
    <property type="match status" value="1"/>
</dbReference>
<accession>F6S2Q6</accession>
<dbReference type="InterPro" id="IPR043136">
    <property type="entry name" value="B30.2/SPRY_sf"/>
</dbReference>
<dbReference type="InterPro" id="IPR006574">
    <property type="entry name" value="PRY"/>
</dbReference>
<evidence type="ECO:0000256" key="7">
    <source>
        <dbReference type="PROSITE-ProRule" id="PRU00175"/>
    </source>
</evidence>
<keyword evidence="5 7" id="KW-0863">Zinc-finger</keyword>
<proteinExistence type="inferred from homology"/>
<dbReference type="OMA" id="ICCDLFQ"/>
<dbReference type="GO" id="GO:0061630">
    <property type="term" value="F:ubiquitin protein ligase activity"/>
    <property type="evidence" value="ECO:0000318"/>
    <property type="project" value="GO_Central"/>
</dbReference>
<evidence type="ECO:0000313" key="12">
    <source>
        <dbReference type="Proteomes" id="UP000002279"/>
    </source>
</evidence>
<dbReference type="GO" id="GO:0008270">
    <property type="term" value="F:zinc ion binding"/>
    <property type="evidence" value="ECO:0007669"/>
    <property type="project" value="UniProtKB-KW"/>
</dbReference>
<evidence type="ECO:0000256" key="5">
    <source>
        <dbReference type="ARBA" id="ARBA00022771"/>
    </source>
</evidence>
<dbReference type="Proteomes" id="UP000002279">
    <property type="component" value="Chromosome X1"/>
</dbReference>